<dbReference type="Pfam" id="PF00593">
    <property type="entry name" value="TonB_dep_Rec_b-barrel"/>
    <property type="match status" value="1"/>
</dbReference>
<comment type="subcellular location">
    <subcellularLocation>
        <location evidence="1 12">Cell outer membrane</location>
        <topology evidence="1 12">Multi-pass membrane protein</topology>
    </subcellularLocation>
</comment>
<dbReference type="InterPro" id="IPR000531">
    <property type="entry name" value="Beta-barrel_TonB"/>
</dbReference>
<protein>
    <submittedName>
        <fullName evidence="17">Outer membrane receptor protein involved in Fe transport</fullName>
    </submittedName>
</protein>
<keyword evidence="9 13" id="KW-0798">TonB box</keyword>
<dbReference type="OrthoDB" id="9805434at2"/>
<evidence type="ECO:0000256" key="10">
    <source>
        <dbReference type="ARBA" id="ARBA00023136"/>
    </source>
</evidence>
<dbReference type="RefSeq" id="WP_121065089.1">
    <property type="nucleotide sequence ID" value="NZ_RBIQ01000007.1"/>
</dbReference>
<evidence type="ECO:0000259" key="16">
    <source>
        <dbReference type="Pfam" id="PF07715"/>
    </source>
</evidence>
<evidence type="ECO:0000256" key="2">
    <source>
        <dbReference type="ARBA" id="ARBA00022448"/>
    </source>
</evidence>
<keyword evidence="5 12" id="KW-0812">Transmembrane</keyword>
<keyword evidence="8" id="KW-0406">Ion transport</keyword>
<dbReference type="InterPro" id="IPR039426">
    <property type="entry name" value="TonB-dep_rcpt-like"/>
</dbReference>
<feature type="domain" description="TonB-dependent receptor-like beta-barrel" evidence="15">
    <location>
        <begin position="369"/>
        <end position="832"/>
    </location>
</feature>
<gene>
    <name evidence="17" type="ORF">CLV91_1291</name>
</gene>
<evidence type="ECO:0000256" key="9">
    <source>
        <dbReference type="ARBA" id="ARBA00023077"/>
    </source>
</evidence>
<organism evidence="17 18">
    <name type="scientific">Maribacter vaceletii</name>
    <dbReference type="NCBI Taxonomy" id="1206816"/>
    <lineage>
        <taxon>Bacteria</taxon>
        <taxon>Pseudomonadati</taxon>
        <taxon>Bacteroidota</taxon>
        <taxon>Flavobacteriia</taxon>
        <taxon>Flavobacteriales</taxon>
        <taxon>Flavobacteriaceae</taxon>
        <taxon>Maribacter</taxon>
    </lineage>
</organism>
<evidence type="ECO:0000256" key="12">
    <source>
        <dbReference type="PROSITE-ProRule" id="PRU01360"/>
    </source>
</evidence>
<keyword evidence="3 12" id="KW-1134">Transmembrane beta strand</keyword>
<keyword evidence="4" id="KW-0410">Iron transport</keyword>
<keyword evidence="18" id="KW-1185">Reference proteome</keyword>
<feature type="signal peptide" evidence="14">
    <location>
        <begin position="1"/>
        <end position="24"/>
    </location>
</feature>
<dbReference type="Pfam" id="PF07715">
    <property type="entry name" value="Plug"/>
    <property type="match status" value="1"/>
</dbReference>
<dbReference type="EMBL" id="RBIQ01000007">
    <property type="protein sequence ID" value="RKR15209.1"/>
    <property type="molecule type" value="Genomic_DNA"/>
</dbReference>
<evidence type="ECO:0000256" key="1">
    <source>
        <dbReference type="ARBA" id="ARBA00004571"/>
    </source>
</evidence>
<proteinExistence type="inferred from homology"/>
<dbReference type="InterPro" id="IPR037066">
    <property type="entry name" value="Plug_dom_sf"/>
</dbReference>
<evidence type="ECO:0000256" key="6">
    <source>
        <dbReference type="ARBA" id="ARBA00022729"/>
    </source>
</evidence>
<dbReference type="GO" id="GO:0015344">
    <property type="term" value="F:siderophore uptake transmembrane transporter activity"/>
    <property type="evidence" value="ECO:0007669"/>
    <property type="project" value="TreeGrafter"/>
</dbReference>
<dbReference type="InterPro" id="IPR008969">
    <property type="entry name" value="CarboxyPept-like_regulatory"/>
</dbReference>
<comment type="similarity">
    <text evidence="12 13">Belongs to the TonB-dependent receptor family.</text>
</comment>
<evidence type="ECO:0000256" key="8">
    <source>
        <dbReference type="ARBA" id="ARBA00023065"/>
    </source>
</evidence>
<dbReference type="PANTHER" id="PTHR32552">
    <property type="entry name" value="FERRICHROME IRON RECEPTOR-RELATED"/>
    <property type="match status" value="1"/>
</dbReference>
<evidence type="ECO:0000259" key="15">
    <source>
        <dbReference type="Pfam" id="PF00593"/>
    </source>
</evidence>
<dbReference type="Gene3D" id="2.60.40.1120">
    <property type="entry name" value="Carboxypeptidase-like, regulatory domain"/>
    <property type="match status" value="1"/>
</dbReference>
<reference evidence="17 18" key="1">
    <citation type="submission" date="2018-10" db="EMBL/GenBank/DDBJ databases">
        <title>Genomic Encyclopedia of Archaeal and Bacterial Type Strains, Phase II (KMG-II): from individual species to whole genera.</title>
        <authorList>
            <person name="Goeker M."/>
        </authorList>
    </citation>
    <scope>NUCLEOTIDE SEQUENCE [LARGE SCALE GENOMIC DNA]</scope>
    <source>
        <strain evidence="17 18">DSM 25230</strain>
    </source>
</reference>
<dbReference type="Gene3D" id="2.40.170.20">
    <property type="entry name" value="TonB-dependent receptor, beta-barrel domain"/>
    <property type="match status" value="1"/>
</dbReference>
<dbReference type="Proteomes" id="UP000269412">
    <property type="component" value="Unassembled WGS sequence"/>
</dbReference>
<comment type="caution">
    <text evidence="17">The sequence shown here is derived from an EMBL/GenBank/DDBJ whole genome shotgun (WGS) entry which is preliminary data.</text>
</comment>
<keyword evidence="6 14" id="KW-0732">Signal</keyword>
<keyword evidence="17" id="KW-0675">Receptor</keyword>
<keyword evidence="7" id="KW-0408">Iron</keyword>
<evidence type="ECO:0000313" key="17">
    <source>
        <dbReference type="EMBL" id="RKR15209.1"/>
    </source>
</evidence>
<dbReference type="PROSITE" id="PS52016">
    <property type="entry name" value="TONB_DEPENDENT_REC_3"/>
    <property type="match status" value="1"/>
</dbReference>
<evidence type="ECO:0000256" key="13">
    <source>
        <dbReference type="RuleBase" id="RU003357"/>
    </source>
</evidence>
<name>A0A495EEW5_9FLAO</name>
<dbReference type="InterPro" id="IPR012910">
    <property type="entry name" value="Plug_dom"/>
</dbReference>
<evidence type="ECO:0000256" key="4">
    <source>
        <dbReference type="ARBA" id="ARBA00022496"/>
    </source>
</evidence>
<sequence length="884" mass="96762">MKTYKISHLICFLSFLLCSAGAFAQGTVTGKVTDDNNVPILGATVQQQGTSNGVVTDDNGMYSIQAANGDVLIFSYIGFGRKKVEVSGSVANVQLKEDVSLLNEVVVSSTRKPVRKLQATTAINTIGTQELNILKPESFSEAIQNTPGITIDETQGRKGGFNIRGFPGGSSYTTTLIDGLPITGTQALTGGTQEFFGIDPSVQTIEVVRGAAATLFGRAAAAGAINIISKVGGTEHKGSFSLTKYSNNSREGHQFEDEVDFRADFNFNGPLTEKIRYNIGGYVLEDSGVKEQFAKDRGAQIRANFDWLITETSSIRVYGSTFNNQFQNITDGPWDLENGKILEGWHPANTFFNDAGNLTTVFGEIGVRNAFFDTSTATDANGVALRDNPGRNKEKTIGTTVGVDFNIDLGNGWFWNERFRYNDFKYLDINEFNFSTFYDVNTTVSRFNGAADNQNRDWITEHRISKQIKGANAEHNISGGVYYSTAERDRLGLNFIYGTNVTFRNPNVASAFGFSNGSFSDPSLPPTSYVSNTSSNRQETSTAFFIGDEMVFNEKLSVNVSFRYDWLKTRFNNDPQEIRLTGVDYDPATFEENELKFNDLSYSIGANYLLGESSAIYANYVRAFSLPGSINLTTILPDENEIVNNLEIGYRAGLGDLTLDITMFNTTIDNRTATIFNGDLGEWVEEPAGSNKIFGGELSAVYTPKTIKGLLLRGAVTLSNSEYKKFLVPLSSSTDPDNIYGLNLVTTENGLQAFDIGGLKAQNRPSTIYNLNIGYGTDRWGADFGGVTYSGAYADVLNLVELPTMSEYNLGAYYTFPLGTDELKISMRIKNLFDGANARQLVVGGQDGDASLRELQANPDGIGRISSAVFQNPKRVLFTLGYTF</sequence>
<accession>A0A495EEW5</accession>
<dbReference type="GO" id="GO:0009279">
    <property type="term" value="C:cell outer membrane"/>
    <property type="evidence" value="ECO:0007669"/>
    <property type="project" value="UniProtKB-SubCell"/>
</dbReference>
<evidence type="ECO:0000256" key="7">
    <source>
        <dbReference type="ARBA" id="ARBA00023004"/>
    </source>
</evidence>
<evidence type="ECO:0000313" key="18">
    <source>
        <dbReference type="Proteomes" id="UP000269412"/>
    </source>
</evidence>
<dbReference type="SUPFAM" id="SSF56935">
    <property type="entry name" value="Porins"/>
    <property type="match status" value="1"/>
</dbReference>
<dbReference type="AlphaFoldDB" id="A0A495EEW5"/>
<keyword evidence="10 12" id="KW-0472">Membrane</keyword>
<dbReference type="Gene3D" id="2.170.130.10">
    <property type="entry name" value="TonB-dependent receptor, plug domain"/>
    <property type="match status" value="1"/>
</dbReference>
<feature type="chain" id="PRO_5019848988" evidence="14">
    <location>
        <begin position="25"/>
        <end position="884"/>
    </location>
</feature>
<dbReference type="InterPro" id="IPR036942">
    <property type="entry name" value="Beta-barrel_TonB_sf"/>
</dbReference>
<evidence type="ECO:0000256" key="3">
    <source>
        <dbReference type="ARBA" id="ARBA00022452"/>
    </source>
</evidence>
<evidence type="ECO:0000256" key="5">
    <source>
        <dbReference type="ARBA" id="ARBA00022692"/>
    </source>
</evidence>
<evidence type="ECO:0000256" key="11">
    <source>
        <dbReference type="ARBA" id="ARBA00023237"/>
    </source>
</evidence>
<dbReference type="SUPFAM" id="SSF49464">
    <property type="entry name" value="Carboxypeptidase regulatory domain-like"/>
    <property type="match status" value="1"/>
</dbReference>
<keyword evidence="11 12" id="KW-0998">Cell outer membrane</keyword>
<dbReference type="Pfam" id="PF13715">
    <property type="entry name" value="CarbopepD_reg_2"/>
    <property type="match status" value="1"/>
</dbReference>
<feature type="domain" description="TonB-dependent receptor plug" evidence="16">
    <location>
        <begin position="117"/>
        <end position="224"/>
    </location>
</feature>
<evidence type="ECO:0000256" key="14">
    <source>
        <dbReference type="SAM" id="SignalP"/>
    </source>
</evidence>
<dbReference type="PANTHER" id="PTHR32552:SF89">
    <property type="entry name" value="CATECHOLATE SIDEROPHORE RECEPTOR FIU"/>
    <property type="match status" value="1"/>
</dbReference>
<keyword evidence="2 12" id="KW-0813">Transport</keyword>